<dbReference type="AlphaFoldDB" id="A0A934VL71"/>
<name>A0A934VL71_9BACT</name>
<dbReference type="RefSeq" id="WP_200390357.1">
    <property type="nucleotide sequence ID" value="NZ_JAENIO010000004.1"/>
</dbReference>
<evidence type="ECO:0000256" key="2">
    <source>
        <dbReference type="ARBA" id="ARBA00022722"/>
    </source>
</evidence>
<organism evidence="8 9">
    <name type="scientific">Roseibacillus ishigakijimensis</name>
    <dbReference type="NCBI Taxonomy" id="454146"/>
    <lineage>
        <taxon>Bacteria</taxon>
        <taxon>Pseudomonadati</taxon>
        <taxon>Verrucomicrobiota</taxon>
        <taxon>Verrucomicrobiia</taxon>
        <taxon>Verrucomicrobiales</taxon>
        <taxon>Verrucomicrobiaceae</taxon>
        <taxon>Roseibacillus</taxon>
    </lineage>
</organism>
<dbReference type="InterPro" id="IPR013527">
    <property type="entry name" value="YicC-like_N"/>
</dbReference>
<dbReference type="GO" id="GO:0016787">
    <property type="term" value="F:hydrolase activity"/>
    <property type="evidence" value="ECO:0007669"/>
    <property type="project" value="UniProtKB-KW"/>
</dbReference>
<keyword evidence="3" id="KW-0255">Endonuclease</keyword>
<protein>
    <submittedName>
        <fullName evidence="8">YicC family protein</fullName>
    </submittedName>
</protein>
<feature type="domain" description="Endoribonuclease YicC-like N-terminal" evidence="6">
    <location>
        <begin position="1"/>
        <end position="154"/>
    </location>
</feature>
<dbReference type="Proteomes" id="UP000604083">
    <property type="component" value="Unassembled WGS sequence"/>
</dbReference>
<evidence type="ECO:0000256" key="3">
    <source>
        <dbReference type="ARBA" id="ARBA00022759"/>
    </source>
</evidence>
<dbReference type="PANTHER" id="PTHR30636:SF3">
    <property type="entry name" value="UPF0701 PROTEIN YICC"/>
    <property type="match status" value="1"/>
</dbReference>
<dbReference type="InterPro" id="IPR013551">
    <property type="entry name" value="YicC-like_C"/>
</dbReference>
<dbReference type="Pfam" id="PF08340">
    <property type="entry name" value="YicC-like_C"/>
    <property type="match status" value="1"/>
</dbReference>
<dbReference type="GO" id="GO:0004521">
    <property type="term" value="F:RNA endonuclease activity"/>
    <property type="evidence" value="ECO:0007669"/>
    <property type="project" value="InterPro"/>
</dbReference>
<accession>A0A934VL71</accession>
<evidence type="ECO:0000256" key="4">
    <source>
        <dbReference type="ARBA" id="ARBA00022801"/>
    </source>
</evidence>
<sequence>MQSMTGFGRGEKTTALFHAEVEVASVNRKQAEVALSLPRGLGELEPTLRKIALTAISRGRINVTVKLTAVDESASNLQIDLGKAKALQHAFNKLGEELGQDFTLTPQDFLRLPDQFLIESGYQAEDVLPAVQPALEKALAELLTMRGQEGQALQTDLATRLATLEQLTQEVSELAPTVPARQRELLLQRLNEAGLELDPGDERVLKEIALFCDRCDISEELTRLAAHFTRFREFLTATEPVGRPLDFLCQELNREFNTIGSKANNSAIAHRIVTSKTELEKIREQVQNVE</sequence>
<comment type="cofactor">
    <cofactor evidence="1">
        <name>a divalent metal cation</name>
        <dbReference type="ChEBI" id="CHEBI:60240"/>
    </cofactor>
</comment>
<dbReference type="PANTHER" id="PTHR30636">
    <property type="entry name" value="UPF0701 PROTEIN YICC"/>
    <property type="match status" value="1"/>
</dbReference>
<gene>
    <name evidence="8" type="ORF">JIN78_02510</name>
</gene>
<feature type="domain" description="Endoribonuclease YicC-like C-terminal" evidence="7">
    <location>
        <begin position="172"/>
        <end position="290"/>
    </location>
</feature>
<keyword evidence="2" id="KW-0540">Nuclease</keyword>
<comment type="similarity">
    <text evidence="5">Belongs to the YicC/YloC family.</text>
</comment>
<keyword evidence="9" id="KW-1185">Reference proteome</keyword>
<keyword evidence="4" id="KW-0378">Hydrolase</keyword>
<evidence type="ECO:0000256" key="1">
    <source>
        <dbReference type="ARBA" id="ARBA00001968"/>
    </source>
</evidence>
<dbReference type="Pfam" id="PF03755">
    <property type="entry name" value="YicC-like_N"/>
    <property type="match status" value="1"/>
</dbReference>
<evidence type="ECO:0000256" key="5">
    <source>
        <dbReference type="ARBA" id="ARBA00035648"/>
    </source>
</evidence>
<proteinExistence type="inferred from homology"/>
<comment type="caution">
    <text evidence="8">The sequence shown here is derived from an EMBL/GenBank/DDBJ whole genome shotgun (WGS) entry which is preliminary data.</text>
</comment>
<reference evidence="8" key="1">
    <citation type="submission" date="2021-01" db="EMBL/GenBank/DDBJ databases">
        <title>Modified the classification status of verrucomicrobia.</title>
        <authorList>
            <person name="Feng X."/>
        </authorList>
    </citation>
    <scope>NUCLEOTIDE SEQUENCE</scope>
    <source>
        <strain evidence="8">KCTC 12986</strain>
    </source>
</reference>
<evidence type="ECO:0000259" key="6">
    <source>
        <dbReference type="Pfam" id="PF03755"/>
    </source>
</evidence>
<evidence type="ECO:0000313" key="9">
    <source>
        <dbReference type="Proteomes" id="UP000604083"/>
    </source>
</evidence>
<evidence type="ECO:0000259" key="7">
    <source>
        <dbReference type="Pfam" id="PF08340"/>
    </source>
</evidence>
<evidence type="ECO:0000313" key="8">
    <source>
        <dbReference type="EMBL" id="MBK1832922.1"/>
    </source>
</evidence>
<dbReference type="InterPro" id="IPR005229">
    <property type="entry name" value="YicC/YloC-like"/>
</dbReference>
<dbReference type="EMBL" id="JAENIO010000004">
    <property type="protein sequence ID" value="MBK1832922.1"/>
    <property type="molecule type" value="Genomic_DNA"/>
</dbReference>
<dbReference type="NCBIfam" id="TIGR00255">
    <property type="entry name" value="YicC/YloC family endoribonuclease"/>
    <property type="match status" value="1"/>
</dbReference>